<reference evidence="7 8" key="1">
    <citation type="journal article" date="2019" name="Int. J. Syst. Evol. Microbiol.">
        <title>The Global Catalogue of Microorganisms (GCM) 10K type strain sequencing project: providing services to taxonomists for standard genome sequencing and annotation.</title>
        <authorList>
            <consortium name="The Broad Institute Genomics Platform"/>
            <consortium name="The Broad Institute Genome Sequencing Center for Infectious Disease"/>
            <person name="Wu L."/>
            <person name="Ma J."/>
        </authorList>
    </citation>
    <scope>NUCLEOTIDE SEQUENCE [LARGE SCALE GENOMIC DNA]</scope>
    <source>
        <strain evidence="7 8">JCM 11574</strain>
    </source>
</reference>
<feature type="compositionally biased region" description="Acidic residues" evidence="5">
    <location>
        <begin position="17"/>
        <end position="34"/>
    </location>
</feature>
<dbReference type="Proteomes" id="UP001500893">
    <property type="component" value="Unassembled WGS sequence"/>
</dbReference>
<feature type="region of interest" description="Disordered" evidence="5">
    <location>
        <begin position="1"/>
        <end position="75"/>
    </location>
</feature>
<evidence type="ECO:0000313" key="7">
    <source>
        <dbReference type="EMBL" id="GAA2783377.1"/>
    </source>
</evidence>
<keyword evidence="8" id="KW-1185">Reference proteome</keyword>
<dbReference type="InterPro" id="IPR018967">
    <property type="entry name" value="FeS-contain_CDGSH-typ"/>
</dbReference>
<evidence type="ECO:0000256" key="3">
    <source>
        <dbReference type="ARBA" id="ARBA00023004"/>
    </source>
</evidence>
<keyword evidence="1" id="KW-0001">2Fe-2S</keyword>
<keyword evidence="3" id="KW-0408">Iron</keyword>
<dbReference type="Pfam" id="PF09360">
    <property type="entry name" value="zf-CDGSH"/>
    <property type="match status" value="1"/>
</dbReference>
<dbReference type="Gene3D" id="3.40.5.90">
    <property type="entry name" value="CDGSH iron-sulfur domain, mitoNEET-type"/>
    <property type="match status" value="1"/>
</dbReference>
<keyword evidence="2" id="KW-0479">Metal-binding</keyword>
<feature type="domain" description="Iron-binding zinc finger CDGSH type" evidence="6">
    <location>
        <begin position="78"/>
        <end position="120"/>
    </location>
</feature>
<dbReference type="InterPro" id="IPR042216">
    <property type="entry name" value="MitoNEET_CISD"/>
</dbReference>
<dbReference type="EMBL" id="BAAAVM010000157">
    <property type="protein sequence ID" value="GAA2783377.1"/>
    <property type="molecule type" value="Genomic_DNA"/>
</dbReference>
<gene>
    <name evidence="7" type="ORF">GCM10010521_72440</name>
</gene>
<evidence type="ECO:0000256" key="5">
    <source>
        <dbReference type="SAM" id="MobiDB-lite"/>
    </source>
</evidence>
<evidence type="ECO:0000256" key="2">
    <source>
        <dbReference type="ARBA" id="ARBA00022723"/>
    </source>
</evidence>
<evidence type="ECO:0000256" key="4">
    <source>
        <dbReference type="ARBA" id="ARBA00023014"/>
    </source>
</evidence>
<name>A0ABN3V8I5_9ACTN</name>
<evidence type="ECO:0000313" key="8">
    <source>
        <dbReference type="Proteomes" id="UP001500893"/>
    </source>
</evidence>
<organism evidence="7 8">
    <name type="scientific">Streptomyces rameus</name>
    <dbReference type="NCBI Taxonomy" id="68261"/>
    <lineage>
        <taxon>Bacteria</taxon>
        <taxon>Bacillati</taxon>
        <taxon>Actinomycetota</taxon>
        <taxon>Actinomycetes</taxon>
        <taxon>Kitasatosporales</taxon>
        <taxon>Streptomycetaceae</taxon>
        <taxon>Streptomyces</taxon>
    </lineage>
</organism>
<dbReference type="SMART" id="SM00704">
    <property type="entry name" value="ZnF_CDGSH"/>
    <property type="match status" value="1"/>
</dbReference>
<accession>A0ABN3V8I5</accession>
<proteinExistence type="predicted"/>
<protein>
    <recommendedName>
        <fullName evidence="6">Iron-binding zinc finger CDGSH type domain-containing protein</fullName>
    </recommendedName>
</protein>
<keyword evidence="4" id="KW-0411">Iron-sulfur</keyword>
<sequence>MPNDPADTVQHDPADTVPDDPADTVPDDPADTVPDDPAAPVREDPAQDADETAGSGPRAPARQARQVTMRRQGPLLMEGPVEIELEDGTTVSSDRFRVALCTCRRSRRYPWCDTSHRRRA</sequence>
<evidence type="ECO:0000259" key="6">
    <source>
        <dbReference type="SMART" id="SM00704"/>
    </source>
</evidence>
<comment type="caution">
    <text evidence="7">The sequence shown here is derived from an EMBL/GenBank/DDBJ whole genome shotgun (WGS) entry which is preliminary data.</text>
</comment>
<evidence type="ECO:0000256" key="1">
    <source>
        <dbReference type="ARBA" id="ARBA00022714"/>
    </source>
</evidence>